<feature type="compositionally biased region" description="Polar residues" evidence="5">
    <location>
        <begin position="1"/>
        <end position="19"/>
    </location>
</feature>
<dbReference type="Pfam" id="PF03466">
    <property type="entry name" value="LysR_substrate"/>
    <property type="match status" value="1"/>
</dbReference>
<keyword evidence="4" id="KW-0804">Transcription</keyword>
<dbReference type="SUPFAM" id="SSF53850">
    <property type="entry name" value="Periplasmic binding protein-like II"/>
    <property type="match status" value="1"/>
</dbReference>
<dbReference type="InterPro" id="IPR000847">
    <property type="entry name" value="LysR_HTH_N"/>
</dbReference>
<comment type="caution">
    <text evidence="7">The sequence shown here is derived from an EMBL/GenBank/DDBJ whole genome shotgun (WGS) entry which is preliminary data.</text>
</comment>
<gene>
    <name evidence="7" type="ORF">GCM10012284_04670</name>
</gene>
<keyword evidence="3" id="KW-0238">DNA-binding</keyword>
<sequence length="350" mass="38146">MGLCVSSKTDPCSNENSEFSGEHRSLERRSMEPVRLDLRHLEYFAVVAEEQNFRRAAMRLHIAQPGLSQRIKRLERVLGLRLFDRTPAGARLTDDGAALLPLVREALDGVDRVTAFARNLASGRSGRVRVGYTRSAGPGMAANLITGFRAQNPAVSVTTSTSFTAGNLRALAQGEIDVGFVRPPLPARAEVVSEPLTEEPVVVAVHRDHPLARRRRLRRSDLAAEPLVFFPQQNAPGMWASMLDQVYGDADAARIVRTEPSEDFMLAAVAEGAGIALVTAAAVKVLRIPAVVIRRFVAPEPAVGLSLAWRRGEANSTVLAFVEFAMIAYAETTARVRPVDGHARSLRSLR</sequence>
<evidence type="ECO:0000256" key="5">
    <source>
        <dbReference type="SAM" id="MobiDB-lite"/>
    </source>
</evidence>
<dbReference type="InterPro" id="IPR005119">
    <property type="entry name" value="LysR_subst-bd"/>
</dbReference>
<evidence type="ECO:0000256" key="4">
    <source>
        <dbReference type="ARBA" id="ARBA00023163"/>
    </source>
</evidence>
<organism evidence="7 8">
    <name type="scientific">Mangrovihabitans endophyticus</name>
    <dbReference type="NCBI Taxonomy" id="1751298"/>
    <lineage>
        <taxon>Bacteria</taxon>
        <taxon>Bacillati</taxon>
        <taxon>Actinomycetota</taxon>
        <taxon>Actinomycetes</taxon>
        <taxon>Micromonosporales</taxon>
        <taxon>Micromonosporaceae</taxon>
        <taxon>Mangrovihabitans</taxon>
    </lineage>
</organism>
<dbReference type="EMBL" id="BMMX01000001">
    <property type="protein sequence ID" value="GGK73814.1"/>
    <property type="molecule type" value="Genomic_DNA"/>
</dbReference>
<dbReference type="PANTHER" id="PTHR30346:SF0">
    <property type="entry name" value="HCA OPERON TRANSCRIPTIONAL ACTIVATOR HCAR"/>
    <property type="match status" value="1"/>
</dbReference>
<dbReference type="SUPFAM" id="SSF46785">
    <property type="entry name" value="Winged helix' DNA-binding domain"/>
    <property type="match status" value="1"/>
</dbReference>
<name>A0A8J3BSR0_9ACTN</name>
<comment type="similarity">
    <text evidence="1">Belongs to the LysR transcriptional regulatory family.</text>
</comment>
<dbReference type="Gene3D" id="1.10.10.10">
    <property type="entry name" value="Winged helix-like DNA-binding domain superfamily/Winged helix DNA-binding domain"/>
    <property type="match status" value="1"/>
</dbReference>
<protein>
    <submittedName>
        <fullName evidence="7">LysR family transcriptional regulator</fullName>
    </submittedName>
</protein>
<proteinExistence type="inferred from homology"/>
<feature type="domain" description="HTH lysR-type" evidence="6">
    <location>
        <begin position="36"/>
        <end position="93"/>
    </location>
</feature>
<dbReference type="GO" id="GO:0003700">
    <property type="term" value="F:DNA-binding transcription factor activity"/>
    <property type="evidence" value="ECO:0007669"/>
    <property type="project" value="InterPro"/>
</dbReference>
<dbReference type="InterPro" id="IPR036390">
    <property type="entry name" value="WH_DNA-bd_sf"/>
</dbReference>
<evidence type="ECO:0000256" key="1">
    <source>
        <dbReference type="ARBA" id="ARBA00009437"/>
    </source>
</evidence>
<keyword evidence="2" id="KW-0805">Transcription regulation</keyword>
<dbReference type="InterPro" id="IPR036388">
    <property type="entry name" value="WH-like_DNA-bd_sf"/>
</dbReference>
<dbReference type="AlphaFoldDB" id="A0A8J3BSR0"/>
<evidence type="ECO:0000313" key="7">
    <source>
        <dbReference type="EMBL" id="GGK73814.1"/>
    </source>
</evidence>
<evidence type="ECO:0000256" key="3">
    <source>
        <dbReference type="ARBA" id="ARBA00023125"/>
    </source>
</evidence>
<evidence type="ECO:0000259" key="6">
    <source>
        <dbReference type="PROSITE" id="PS50931"/>
    </source>
</evidence>
<accession>A0A8J3BSR0</accession>
<dbReference type="GO" id="GO:0003677">
    <property type="term" value="F:DNA binding"/>
    <property type="evidence" value="ECO:0007669"/>
    <property type="project" value="UniProtKB-KW"/>
</dbReference>
<evidence type="ECO:0000313" key="8">
    <source>
        <dbReference type="Proteomes" id="UP000656042"/>
    </source>
</evidence>
<evidence type="ECO:0000256" key="2">
    <source>
        <dbReference type="ARBA" id="ARBA00023015"/>
    </source>
</evidence>
<dbReference type="Gene3D" id="3.40.190.10">
    <property type="entry name" value="Periplasmic binding protein-like II"/>
    <property type="match status" value="2"/>
</dbReference>
<dbReference type="CDD" id="cd08414">
    <property type="entry name" value="PBP2_LTTR_aromatics_like"/>
    <property type="match status" value="1"/>
</dbReference>
<dbReference type="PANTHER" id="PTHR30346">
    <property type="entry name" value="TRANSCRIPTIONAL DUAL REGULATOR HCAR-RELATED"/>
    <property type="match status" value="1"/>
</dbReference>
<dbReference type="PRINTS" id="PR00039">
    <property type="entry name" value="HTHLYSR"/>
</dbReference>
<dbReference type="Pfam" id="PF00126">
    <property type="entry name" value="HTH_1"/>
    <property type="match status" value="1"/>
</dbReference>
<dbReference type="PROSITE" id="PS50931">
    <property type="entry name" value="HTH_LYSR"/>
    <property type="match status" value="1"/>
</dbReference>
<keyword evidence="8" id="KW-1185">Reference proteome</keyword>
<dbReference type="Proteomes" id="UP000656042">
    <property type="component" value="Unassembled WGS sequence"/>
</dbReference>
<reference evidence="7" key="2">
    <citation type="submission" date="2020-09" db="EMBL/GenBank/DDBJ databases">
        <authorList>
            <person name="Sun Q."/>
            <person name="Zhou Y."/>
        </authorList>
    </citation>
    <scope>NUCLEOTIDE SEQUENCE</scope>
    <source>
        <strain evidence="7">CGMCC 4.7299</strain>
    </source>
</reference>
<dbReference type="FunFam" id="1.10.10.10:FF:000001">
    <property type="entry name" value="LysR family transcriptional regulator"/>
    <property type="match status" value="1"/>
</dbReference>
<dbReference type="GO" id="GO:0032993">
    <property type="term" value="C:protein-DNA complex"/>
    <property type="evidence" value="ECO:0007669"/>
    <property type="project" value="TreeGrafter"/>
</dbReference>
<reference evidence="7" key="1">
    <citation type="journal article" date="2014" name="Int. J. Syst. Evol. Microbiol.">
        <title>Complete genome sequence of Corynebacterium casei LMG S-19264T (=DSM 44701T), isolated from a smear-ripened cheese.</title>
        <authorList>
            <consortium name="US DOE Joint Genome Institute (JGI-PGF)"/>
            <person name="Walter F."/>
            <person name="Albersmeier A."/>
            <person name="Kalinowski J."/>
            <person name="Ruckert C."/>
        </authorList>
    </citation>
    <scope>NUCLEOTIDE SEQUENCE</scope>
    <source>
        <strain evidence="7">CGMCC 4.7299</strain>
    </source>
</reference>
<feature type="region of interest" description="Disordered" evidence="5">
    <location>
        <begin position="1"/>
        <end position="25"/>
    </location>
</feature>